<dbReference type="EMBL" id="VSSQ01120630">
    <property type="protein sequence ID" value="MPN53483.1"/>
    <property type="molecule type" value="Genomic_DNA"/>
</dbReference>
<comment type="caution">
    <text evidence="1">The sequence shown here is derived from an EMBL/GenBank/DDBJ whole genome shotgun (WGS) entry which is preliminary data.</text>
</comment>
<dbReference type="AlphaFoldDB" id="A0A645J210"/>
<evidence type="ECO:0000313" key="1">
    <source>
        <dbReference type="EMBL" id="MPN53483.1"/>
    </source>
</evidence>
<proteinExistence type="predicted"/>
<gene>
    <name evidence="1" type="ORF">SDC9_201147</name>
</gene>
<reference evidence="1" key="1">
    <citation type="submission" date="2019-08" db="EMBL/GenBank/DDBJ databases">
        <authorList>
            <person name="Kucharzyk K."/>
            <person name="Murdoch R.W."/>
            <person name="Higgins S."/>
            <person name="Loffler F."/>
        </authorList>
    </citation>
    <scope>NUCLEOTIDE SEQUENCE</scope>
</reference>
<protein>
    <submittedName>
        <fullName evidence="1">Uncharacterized protein</fullName>
    </submittedName>
</protein>
<organism evidence="1">
    <name type="scientific">bioreactor metagenome</name>
    <dbReference type="NCBI Taxonomy" id="1076179"/>
    <lineage>
        <taxon>unclassified sequences</taxon>
        <taxon>metagenomes</taxon>
        <taxon>ecological metagenomes</taxon>
    </lineage>
</organism>
<sequence length="64" mass="7260">MSNNVLNAVIDDFVRYRNGLFRIAGVVIFHSDQFVAFDPAFGIDIFNGLTCAIKFHITPLRDRT</sequence>
<accession>A0A645J210</accession>
<name>A0A645J210_9ZZZZ</name>